<evidence type="ECO:0000313" key="3">
    <source>
        <dbReference type="Proteomes" id="UP000254033"/>
    </source>
</evidence>
<feature type="domain" description="Lcl C-terminal" evidence="1">
    <location>
        <begin position="200"/>
        <end position="266"/>
    </location>
</feature>
<sequence>MLTVGEGATMTIRSYLAMMSMSAVLFSTQGLANQASTEYVQKALESLRGEVSSRINSLVSTTNQLSSTLVTLQKEQQAANVARMAEIKAITPKSKQIGELYQGGLVFYLDESGQHGLVATLSDLDVEALEWRNGESGDRITNAKGLGLYAGESNTRLIIAAQTIDNQEGRFAALSAANYQVQADGLTPCEARITCESLCYGGWHLPSLHELLTLYTVLKAQGLGDFTDATYWSSTEVNTTEAWLVDFATGNPLMSEKLTAARLRAVHAF</sequence>
<dbReference type="RefSeq" id="WP_244915335.1">
    <property type="nucleotide sequence ID" value="NZ_UGNY01000001.1"/>
</dbReference>
<gene>
    <name evidence="2" type="primary">lvrE_2</name>
    <name evidence="2" type="ORF">NCTC11978_02481</name>
</gene>
<evidence type="ECO:0000313" key="2">
    <source>
        <dbReference type="EMBL" id="STX39286.1"/>
    </source>
</evidence>
<dbReference type="InterPro" id="IPR011460">
    <property type="entry name" value="Lcl_C"/>
</dbReference>
<reference evidence="2 3" key="1">
    <citation type="submission" date="2018-06" db="EMBL/GenBank/DDBJ databases">
        <authorList>
            <consortium name="Pathogen Informatics"/>
            <person name="Doyle S."/>
        </authorList>
    </citation>
    <scope>NUCLEOTIDE SEQUENCE [LARGE SCALE GENOMIC DNA]</scope>
    <source>
        <strain evidence="2 3">NCTC11978</strain>
    </source>
</reference>
<accession>A0A378IVP1</accession>
<evidence type="ECO:0000259" key="1">
    <source>
        <dbReference type="Pfam" id="PF07603"/>
    </source>
</evidence>
<proteinExistence type="predicted"/>
<protein>
    <submittedName>
        <fullName evidence="2">Legionella vir region protein</fullName>
    </submittedName>
</protein>
<name>A0A378IVP1_9GAMM</name>
<organism evidence="2 3">
    <name type="scientific">Legionella feeleii</name>
    <dbReference type="NCBI Taxonomy" id="453"/>
    <lineage>
        <taxon>Bacteria</taxon>
        <taxon>Pseudomonadati</taxon>
        <taxon>Pseudomonadota</taxon>
        <taxon>Gammaproteobacteria</taxon>
        <taxon>Legionellales</taxon>
        <taxon>Legionellaceae</taxon>
        <taxon>Legionella</taxon>
    </lineage>
</organism>
<dbReference type="EMBL" id="UGNY01000001">
    <property type="protein sequence ID" value="STX39286.1"/>
    <property type="molecule type" value="Genomic_DNA"/>
</dbReference>
<dbReference type="Pfam" id="PF07603">
    <property type="entry name" value="Lcl_C"/>
    <property type="match status" value="1"/>
</dbReference>
<dbReference type="Proteomes" id="UP000254033">
    <property type="component" value="Unassembled WGS sequence"/>
</dbReference>
<dbReference type="AlphaFoldDB" id="A0A378IVP1"/>